<dbReference type="Pfam" id="PF00293">
    <property type="entry name" value="NUDIX"/>
    <property type="match status" value="1"/>
</dbReference>
<gene>
    <name evidence="4" type="ORF">A8V01_05465</name>
</gene>
<keyword evidence="5" id="KW-1185">Reference proteome</keyword>
<evidence type="ECO:0000313" key="4">
    <source>
        <dbReference type="EMBL" id="PNU04165.1"/>
    </source>
</evidence>
<organism evidence="4 5">
    <name type="scientific">Novosphingobium guangzhouense</name>
    <dbReference type="NCBI Taxonomy" id="1850347"/>
    <lineage>
        <taxon>Bacteria</taxon>
        <taxon>Pseudomonadati</taxon>
        <taxon>Pseudomonadota</taxon>
        <taxon>Alphaproteobacteria</taxon>
        <taxon>Sphingomonadales</taxon>
        <taxon>Sphingomonadaceae</taxon>
        <taxon>Novosphingobium</taxon>
    </lineage>
</organism>
<dbReference type="EMBL" id="LYMM01000040">
    <property type="protein sequence ID" value="PNU04165.1"/>
    <property type="molecule type" value="Genomic_DNA"/>
</dbReference>
<dbReference type="PROSITE" id="PS51462">
    <property type="entry name" value="NUDIX"/>
    <property type="match status" value="1"/>
</dbReference>
<sequence length="155" mass="17012">MLNPLPAALHRALYRITHAVWLRVWRVRRRQLDGVRVVALDRNGRVLLVRHSYGSDNWMPPGGGLKPGEDPVAAAAREVQEETACTLTGARLLSVDIEGLHGNSNRVGVVVGRIEGEPQVDGREIVEAWCFPLDALPKEISGALAGKLRDWAAEI</sequence>
<feature type="domain" description="Nudix hydrolase" evidence="3">
    <location>
        <begin position="30"/>
        <end position="154"/>
    </location>
</feature>
<name>A0A2K2FZE6_9SPHN</name>
<reference evidence="4 5" key="1">
    <citation type="submission" date="2016-05" db="EMBL/GenBank/DDBJ databases">
        <title>Complete genome sequence of Novosphingobium guangzhouense SA925(T).</title>
        <authorList>
            <person name="Sha S."/>
        </authorList>
    </citation>
    <scope>NUCLEOTIDE SEQUENCE [LARGE SCALE GENOMIC DNA]</scope>
    <source>
        <strain evidence="4 5">SA925</strain>
    </source>
</reference>
<comment type="caution">
    <text evidence="4">The sequence shown here is derived from an EMBL/GenBank/DDBJ whole genome shotgun (WGS) entry which is preliminary data.</text>
</comment>
<proteinExistence type="predicted"/>
<evidence type="ECO:0000313" key="5">
    <source>
        <dbReference type="Proteomes" id="UP000236327"/>
    </source>
</evidence>
<dbReference type="GO" id="GO:0016787">
    <property type="term" value="F:hydrolase activity"/>
    <property type="evidence" value="ECO:0007669"/>
    <property type="project" value="UniProtKB-KW"/>
</dbReference>
<comment type="cofactor">
    <cofactor evidence="1">
        <name>Mg(2+)</name>
        <dbReference type="ChEBI" id="CHEBI:18420"/>
    </cofactor>
</comment>
<dbReference type="AlphaFoldDB" id="A0A2K2FZE6"/>
<dbReference type="PANTHER" id="PTHR43046:SF16">
    <property type="entry name" value="ADP-RIBOSE PYROPHOSPHATASE YJHB-RELATED"/>
    <property type="match status" value="1"/>
</dbReference>
<protein>
    <submittedName>
        <fullName evidence="4">NUDIX domain-containing protein</fullName>
    </submittedName>
</protein>
<dbReference type="SUPFAM" id="SSF55811">
    <property type="entry name" value="Nudix"/>
    <property type="match status" value="1"/>
</dbReference>
<dbReference type="Proteomes" id="UP000236327">
    <property type="component" value="Unassembled WGS sequence"/>
</dbReference>
<dbReference type="InterPro" id="IPR015797">
    <property type="entry name" value="NUDIX_hydrolase-like_dom_sf"/>
</dbReference>
<evidence type="ECO:0000256" key="2">
    <source>
        <dbReference type="ARBA" id="ARBA00022801"/>
    </source>
</evidence>
<dbReference type="PANTHER" id="PTHR43046">
    <property type="entry name" value="GDP-MANNOSE MANNOSYL HYDROLASE"/>
    <property type="match status" value="1"/>
</dbReference>
<dbReference type="InterPro" id="IPR000086">
    <property type="entry name" value="NUDIX_hydrolase_dom"/>
</dbReference>
<evidence type="ECO:0000259" key="3">
    <source>
        <dbReference type="PROSITE" id="PS51462"/>
    </source>
</evidence>
<dbReference type="Gene3D" id="3.90.79.10">
    <property type="entry name" value="Nucleoside Triphosphate Pyrophosphohydrolase"/>
    <property type="match status" value="1"/>
</dbReference>
<accession>A0A2K2FZE6</accession>
<keyword evidence="2" id="KW-0378">Hydrolase</keyword>
<evidence type="ECO:0000256" key="1">
    <source>
        <dbReference type="ARBA" id="ARBA00001946"/>
    </source>
</evidence>